<organism evidence="1 2">
    <name type="scientific">Vanilla planifolia</name>
    <name type="common">Vanilla</name>
    <dbReference type="NCBI Taxonomy" id="51239"/>
    <lineage>
        <taxon>Eukaryota</taxon>
        <taxon>Viridiplantae</taxon>
        <taxon>Streptophyta</taxon>
        <taxon>Embryophyta</taxon>
        <taxon>Tracheophyta</taxon>
        <taxon>Spermatophyta</taxon>
        <taxon>Magnoliopsida</taxon>
        <taxon>Liliopsida</taxon>
        <taxon>Asparagales</taxon>
        <taxon>Orchidaceae</taxon>
        <taxon>Vanilloideae</taxon>
        <taxon>Vanilleae</taxon>
        <taxon>Vanilla</taxon>
    </lineage>
</organism>
<sequence length="146" mass="16551">MNANPTVASPEVEGFSYFRGGLSFSSDFSVIKIRLTAALLPNFFQQCGYGKNTELPFHVIPKLGAMCCWGPNKGLWLSRPFNHRHCSFYCRNDASLTSFMLILHALAMNTICKIETCFCTCSCTYLLQIKETQKQRLFYSSFFIVA</sequence>
<name>A0A835S6M7_VANPL</name>
<evidence type="ECO:0000313" key="2">
    <source>
        <dbReference type="Proteomes" id="UP000639772"/>
    </source>
</evidence>
<comment type="caution">
    <text evidence="1">The sequence shown here is derived from an EMBL/GenBank/DDBJ whole genome shotgun (WGS) entry which is preliminary data.</text>
</comment>
<reference evidence="1 2" key="1">
    <citation type="journal article" date="2020" name="Nat. Food">
        <title>A phased Vanilla planifolia genome enables genetic improvement of flavour and production.</title>
        <authorList>
            <person name="Hasing T."/>
            <person name="Tang H."/>
            <person name="Brym M."/>
            <person name="Khazi F."/>
            <person name="Huang T."/>
            <person name="Chambers A.H."/>
        </authorList>
    </citation>
    <scope>NUCLEOTIDE SEQUENCE [LARGE SCALE GENOMIC DNA]</scope>
    <source>
        <tissue evidence="1">Leaf</tissue>
    </source>
</reference>
<proteinExistence type="predicted"/>
<protein>
    <submittedName>
        <fullName evidence="1">Uncharacterized protein</fullName>
    </submittedName>
</protein>
<gene>
    <name evidence="1" type="ORF">HPP92_002586</name>
</gene>
<dbReference type="Proteomes" id="UP000639772">
    <property type="component" value="Chromosome 1"/>
</dbReference>
<dbReference type="AlphaFoldDB" id="A0A835S6M7"/>
<dbReference type="EMBL" id="JADCNM010000001">
    <property type="protein sequence ID" value="KAG0502514.1"/>
    <property type="molecule type" value="Genomic_DNA"/>
</dbReference>
<accession>A0A835S6M7</accession>
<evidence type="ECO:0000313" key="1">
    <source>
        <dbReference type="EMBL" id="KAG0502514.1"/>
    </source>
</evidence>